<dbReference type="AlphaFoldDB" id="A0AAN9SKJ3"/>
<gene>
    <name evidence="1" type="ORF">VNO78_10923</name>
</gene>
<reference evidence="1 2" key="1">
    <citation type="submission" date="2024-01" db="EMBL/GenBank/DDBJ databases">
        <title>The genomes of 5 underutilized Papilionoideae crops provide insights into root nodulation and disease resistanc.</title>
        <authorList>
            <person name="Jiang F."/>
        </authorList>
    </citation>
    <scope>NUCLEOTIDE SEQUENCE [LARGE SCALE GENOMIC DNA]</scope>
    <source>
        <strain evidence="1">DUOXIRENSHENG_FW03</strain>
        <tissue evidence="1">Leaves</tissue>
    </source>
</reference>
<protein>
    <submittedName>
        <fullName evidence="1">Uncharacterized protein</fullName>
    </submittedName>
</protein>
<organism evidence="1 2">
    <name type="scientific">Psophocarpus tetragonolobus</name>
    <name type="common">Winged bean</name>
    <name type="synonym">Dolichos tetragonolobus</name>
    <dbReference type="NCBI Taxonomy" id="3891"/>
    <lineage>
        <taxon>Eukaryota</taxon>
        <taxon>Viridiplantae</taxon>
        <taxon>Streptophyta</taxon>
        <taxon>Embryophyta</taxon>
        <taxon>Tracheophyta</taxon>
        <taxon>Spermatophyta</taxon>
        <taxon>Magnoliopsida</taxon>
        <taxon>eudicotyledons</taxon>
        <taxon>Gunneridae</taxon>
        <taxon>Pentapetalae</taxon>
        <taxon>rosids</taxon>
        <taxon>fabids</taxon>
        <taxon>Fabales</taxon>
        <taxon>Fabaceae</taxon>
        <taxon>Papilionoideae</taxon>
        <taxon>50 kb inversion clade</taxon>
        <taxon>NPAAA clade</taxon>
        <taxon>indigoferoid/millettioid clade</taxon>
        <taxon>Phaseoleae</taxon>
        <taxon>Psophocarpus</taxon>
    </lineage>
</organism>
<comment type="caution">
    <text evidence="1">The sequence shown here is derived from an EMBL/GenBank/DDBJ whole genome shotgun (WGS) entry which is preliminary data.</text>
</comment>
<dbReference type="EMBL" id="JAYMYS010000003">
    <property type="protein sequence ID" value="KAK7399734.1"/>
    <property type="molecule type" value="Genomic_DNA"/>
</dbReference>
<sequence>MHVVCPFSRTSFALQTVFPLYLYSNSWIDVFVDDHFMVVVVHIGRFAFVRSQGLLVANILRTIILFKNDFGVVT</sequence>
<accession>A0AAN9SKJ3</accession>
<evidence type="ECO:0000313" key="2">
    <source>
        <dbReference type="Proteomes" id="UP001386955"/>
    </source>
</evidence>
<dbReference type="Proteomes" id="UP001386955">
    <property type="component" value="Unassembled WGS sequence"/>
</dbReference>
<name>A0AAN9SKJ3_PSOTE</name>
<proteinExistence type="predicted"/>
<keyword evidence="2" id="KW-1185">Reference proteome</keyword>
<evidence type="ECO:0000313" key="1">
    <source>
        <dbReference type="EMBL" id="KAK7399734.1"/>
    </source>
</evidence>